<dbReference type="InterPro" id="IPR039426">
    <property type="entry name" value="TonB-dep_rcpt-like"/>
</dbReference>
<reference evidence="14" key="1">
    <citation type="submission" date="2018-05" db="EMBL/GenBank/DDBJ databases">
        <title>Luteimonas pekinense sp. nov., isolated from human Meibomian gland secretions, Beijing, China.</title>
        <authorList>
            <person name="Wen T."/>
            <person name="Bai H."/>
            <person name="Lv H."/>
        </authorList>
    </citation>
    <scope>NUCLEOTIDE SEQUENCE [LARGE SCALE GENOMIC DNA]</scope>
    <source>
        <strain evidence="14">83-4</strain>
    </source>
</reference>
<evidence type="ECO:0000259" key="11">
    <source>
        <dbReference type="Pfam" id="PF00593"/>
    </source>
</evidence>
<dbReference type="Pfam" id="PF07715">
    <property type="entry name" value="Plug"/>
    <property type="match status" value="1"/>
</dbReference>
<keyword evidence="7 8" id="KW-0998">Cell outer membrane</keyword>
<dbReference type="EMBL" id="CP029556">
    <property type="protein sequence ID" value="AXA83397.1"/>
    <property type="molecule type" value="Genomic_DNA"/>
</dbReference>
<evidence type="ECO:0000313" key="14">
    <source>
        <dbReference type="Proteomes" id="UP000251842"/>
    </source>
</evidence>
<keyword evidence="14" id="KW-1185">Reference proteome</keyword>
<keyword evidence="3 8" id="KW-1134">Transmembrane beta strand</keyword>
<evidence type="ECO:0000256" key="9">
    <source>
        <dbReference type="RuleBase" id="RU003357"/>
    </source>
</evidence>
<dbReference type="OrthoDB" id="6276154at2"/>
<accession>A0A344J2Y7</accession>
<keyword evidence="6 8" id="KW-0472">Membrane</keyword>
<feature type="domain" description="TonB-dependent receptor-like beta-barrel" evidence="11">
    <location>
        <begin position="378"/>
        <end position="811"/>
    </location>
</feature>
<dbReference type="Pfam" id="PF00593">
    <property type="entry name" value="TonB_dep_Rec_b-barrel"/>
    <property type="match status" value="1"/>
</dbReference>
<proteinExistence type="inferred from homology"/>
<name>A0A344J2Y7_9GAMM</name>
<evidence type="ECO:0000256" key="4">
    <source>
        <dbReference type="ARBA" id="ARBA00022692"/>
    </source>
</evidence>
<keyword evidence="13" id="KW-0675">Receptor</keyword>
<dbReference type="KEGG" id="lue:DCD74_00660"/>
<keyword evidence="5 9" id="KW-0798">TonB box</keyword>
<dbReference type="InterPro" id="IPR000531">
    <property type="entry name" value="Beta-barrel_TonB"/>
</dbReference>
<dbReference type="PANTHER" id="PTHR47234:SF2">
    <property type="entry name" value="TONB-DEPENDENT RECEPTOR"/>
    <property type="match status" value="1"/>
</dbReference>
<dbReference type="InterPro" id="IPR012910">
    <property type="entry name" value="Plug_dom"/>
</dbReference>
<organism evidence="13 14">
    <name type="scientific">Solilutibacter oculi</name>
    <dbReference type="NCBI Taxonomy" id="2698682"/>
    <lineage>
        <taxon>Bacteria</taxon>
        <taxon>Pseudomonadati</taxon>
        <taxon>Pseudomonadota</taxon>
        <taxon>Gammaproteobacteria</taxon>
        <taxon>Lysobacterales</taxon>
        <taxon>Lysobacteraceae</taxon>
        <taxon>Solilutibacter</taxon>
    </lineage>
</organism>
<dbReference type="Gene3D" id="2.170.130.10">
    <property type="entry name" value="TonB-dependent receptor, plug domain"/>
    <property type="match status" value="1"/>
</dbReference>
<comment type="subcellular location">
    <subcellularLocation>
        <location evidence="1 8">Cell outer membrane</location>
        <topology evidence="1 8">Multi-pass membrane protein</topology>
    </subcellularLocation>
</comment>
<comment type="similarity">
    <text evidence="8 9">Belongs to the TonB-dependent receptor family.</text>
</comment>
<keyword evidence="2 8" id="KW-0813">Transport</keyword>
<evidence type="ECO:0000256" key="8">
    <source>
        <dbReference type="PROSITE-ProRule" id="PRU01360"/>
    </source>
</evidence>
<dbReference type="InterPro" id="IPR036942">
    <property type="entry name" value="Beta-barrel_TonB_sf"/>
</dbReference>
<keyword evidence="10" id="KW-0732">Signal</keyword>
<dbReference type="AlphaFoldDB" id="A0A344J2Y7"/>
<evidence type="ECO:0000256" key="6">
    <source>
        <dbReference type="ARBA" id="ARBA00023136"/>
    </source>
</evidence>
<dbReference type="SUPFAM" id="SSF56935">
    <property type="entry name" value="Porins"/>
    <property type="match status" value="1"/>
</dbReference>
<dbReference type="InterPro" id="IPR037066">
    <property type="entry name" value="Plug_dom_sf"/>
</dbReference>
<gene>
    <name evidence="13" type="ORF">DCD74_00660</name>
</gene>
<evidence type="ECO:0000313" key="13">
    <source>
        <dbReference type="EMBL" id="AXA83397.1"/>
    </source>
</evidence>
<dbReference type="GO" id="GO:0009279">
    <property type="term" value="C:cell outer membrane"/>
    <property type="evidence" value="ECO:0007669"/>
    <property type="project" value="UniProtKB-SubCell"/>
</dbReference>
<evidence type="ECO:0000256" key="3">
    <source>
        <dbReference type="ARBA" id="ARBA00022452"/>
    </source>
</evidence>
<dbReference type="RefSeq" id="WP_112925619.1">
    <property type="nucleotide sequence ID" value="NZ_CP029556.1"/>
</dbReference>
<protein>
    <submittedName>
        <fullName evidence="13">TonB-dependent receptor</fullName>
    </submittedName>
</protein>
<evidence type="ECO:0000256" key="5">
    <source>
        <dbReference type="ARBA" id="ARBA00023077"/>
    </source>
</evidence>
<feature type="chain" id="PRO_5016930446" evidence="10">
    <location>
        <begin position="30"/>
        <end position="846"/>
    </location>
</feature>
<evidence type="ECO:0000256" key="10">
    <source>
        <dbReference type="SAM" id="SignalP"/>
    </source>
</evidence>
<dbReference type="PANTHER" id="PTHR47234">
    <property type="match status" value="1"/>
</dbReference>
<sequence length="846" mass="91360">MLNTKKLTSAIQVALFIGTASLVAGNAFAQTQTEEKKEETKSLDRVEVVGSRVKRAEIEGALPVTVIDRAAIDATGKASVADVLRDTTFASFGNFRPQSGSSAQALADIDLRGLGSSRTLVLIDGRRAPKAPFAAGSQDLNAIPTSAVERIEILSDGASAVYGSDAIGGVVNIVLRKDFEGAELRAGMGMTDVKGGDTHEYAATFGTAGERGRMIMSASANDRGMVFTRDQIGYVQGVSVYGNNYRVYNQNTGAFVTAPTAVPGFACNTNGFWRTAGGTCSFDFNSVAANEASIKNKGLFARGDYQITDNWSVYMTAMAQKVNSFGRYAPVPVLALVADNTPNDIIKGDGLATALYHRMAAGGNRDTSSDANVTDLLLGFQGRVWDKVDLDFGIRRSNYRYNEFGTGYSVNPLLVAALEAGDYLVTDPYGTDPTTLSSVFATINRRSTSTVEEAYATANFDLFEMAGGTSNMAVGVESRKETYADLYDSLSEAGVIDGSAGNSAAGSRKVQSIFAEWLFPIVNSFEVTLAGRYDKYSDYGSDFAPKIGMRWHPVENFTLRGSYGTGFRAPSLDILTQKTSFSADSVVDPATCIIFGGTPAQCQTASVQVDAYYRANPNLSSEQSKQWSLGMAYDPTDWLNFTLDYYNIEIEERIRQFSSQALIDRTNNPALGPIPAGLGVVRNADGSIKQVNAGYGNEGTLNTNGLDLAARTRFDLAGGRMQNMLQIGYVNEYTIDDGEDLAGTVGAPDVRANLSNQYNTGAWTFGTITRYIKGQQDPGATRRVGGYTLNDVYATVKAPWNGDFTIGVNNVGNRYPQLYSYDGRPWNFNLYDAYGRTIYLRYTQKF</sequence>
<dbReference type="PROSITE" id="PS52016">
    <property type="entry name" value="TONB_DEPENDENT_REC_3"/>
    <property type="match status" value="1"/>
</dbReference>
<evidence type="ECO:0000259" key="12">
    <source>
        <dbReference type="Pfam" id="PF07715"/>
    </source>
</evidence>
<feature type="domain" description="TonB-dependent receptor plug" evidence="12">
    <location>
        <begin position="62"/>
        <end position="170"/>
    </location>
</feature>
<dbReference type="Proteomes" id="UP000251842">
    <property type="component" value="Chromosome"/>
</dbReference>
<evidence type="ECO:0000256" key="7">
    <source>
        <dbReference type="ARBA" id="ARBA00023237"/>
    </source>
</evidence>
<keyword evidence="4 8" id="KW-0812">Transmembrane</keyword>
<dbReference type="Gene3D" id="2.40.170.20">
    <property type="entry name" value="TonB-dependent receptor, beta-barrel domain"/>
    <property type="match status" value="1"/>
</dbReference>
<evidence type="ECO:0000256" key="2">
    <source>
        <dbReference type="ARBA" id="ARBA00022448"/>
    </source>
</evidence>
<feature type="signal peptide" evidence="10">
    <location>
        <begin position="1"/>
        <end position="29"/>
    </location>
</feature>
<dbReference type="CDD" id="cd01347">
    <property type="entry name" value="ligand_gated_channel"/>
    <property type="match status" value="1"/>
</dbReference>
<evidence type="ECO:0000256" key="1">
    <source>
        <dbReference type="ARBA" id="ARBA00004571"/>
    </source>
</evidence>